<dbReference type="InterPro" id="IPR007110">
    <property type="entry name" value="Ig-like_dom"/>
</dbReference>
<organism evidence="3 4">
    <name type="scientific">Lasius niger</name>
    <name type="common">Black garden ant</name>
    <dbReference type="NCBI Taxonomy" id="67767"/>
    <lineage>
        <taxon>Eukaryota</taxon>
        <taxon>Metazoa</taxon>
        <taxon>Ecdysozoa</taxon>
        <taxon>Arthropoda</taxon>
        <taxon>Hexapoda</taxon>
        <taxon>Insecta</taxon>
        <taxon>Pterygota</taxon>
        <taxon>Neoptera</taxon>
        <taxon>Endopterygota</taxon>
        <taxon>Hymenoptera</taxon>
        <taxon>Apocrita</taxon>
        <taxon>Aculeata</taxon>
        <taxon>Formicoidea</taxon>
        <taxon>Formicidae</taxon>
        <taxon>Formicinae</taxon>
        <taxon>Lasius</taxon>
        <taxon>Lasius</taxon>
    </lineage>
</organism>
<proteinExistence type="predicted"/>
<protein>
    <submittedName>
        <fullName evidence="3">Irregular chiasm c-roughest protein</fullName>
    </submittedName>
</protein>
<sequence>MTLDRSIVRSSILLFVACTWCNSVVGEQQFIEKPPLYQEVSSGDDVQLRCTVQDKRGQCIWQKDRRPVGMHPEKYEWASGRGSDCTLLIRRASLQFDDGLWECQVTSSDFNRQDALSSEQSRLLIRGETLL</sequence>
<accession>A0A0J7NK83</accession>
<gene>
    <name evidence="3" type="ORF">RF55_7062</name>
</gene>
<dbReference type="Gene3D" id="2.60.40.10">
    <property type="entry name" value="Immunoglobulins"/>
    <property type="match status" value="1"/>
</dbReference>
<keyword evidence="1" id="KW-0732">Signal</keyword>
<reference evidence="3 4" key="1">
    <citation type="submission" date="2015-04" db="EMBL/GenBank/DDBJ databases">
        <title>Lasius niger genome sequencing.</title>
        <authorList>
            <person name="Konorov E.A."/>
            <person name="Nikitin M.A."/>
            <person name="Kirill M.V."/>
            <person name="Chang P."/>
        </authorList>
    </citation>
    <scope>NUCLEOTIDE SEQUENCE [LARGE SCALE GENOMIC DNA]</scope>
    <source>
        <tissue evidence="3">Whole</tissue>
    </source>
</reference>
<dbReference type="PaxDb" id="67767-A0A0J7NK83"/>
<dbReference type="Proteomes" id="UP000036403">
    <property type="component" value="Unassembled WGS sequence"/>
</dbReference>
<feature type="chain" id="PRO_5005291113" evidence="1">
    <location>
        <begin position="27"/>
        <end position="131"/>
    </location>
</feature>
<dbReference type="InterPro" id="IPR013783">
    <property type="entry name" value="Ig-like_fold"/>
</dbReference>
<dbReference type="EMBL" id="LBMM01004017">
    <property type="protein sequence ID" value="KMQ92895.1"/>
    <property type="molecule type" value="Genomic_DNA"/>
</dbReference>
<dbReference type="SUPFAM" id="SSF48726">
    <property type="entry name" value="Immunoglobulin"/>
    <property type="match status" value="1"/>
</dbReference>
<dbReference type="PROSITE" id="PS50835">
    <property type="entry name" value="IG_LIKE"/>
    <property type="match status" value="1"/>
</dbReference>
<evidence type="ECO:0000256" key="1">
    <source>
        <dbReference type="SAM" id="SignalP"/>
    </source>
</evidence>
<evidence type="ECO:0000259" key="2">
    <source>
        <dbReference type="PROSITE" id="PS50835"/>
    </source>
</evidence>
<name>A0A0J7NK83_LASNI</name>
<dbReference type="InterPro" id="IPR036179">
    <property type="entry name" value="Ig-like_dom_sf"/>
</dbReference>
<dbReference type="OrthoDB" id="10039395at2759"/>
<keyword evidence="4" id="KW-1185">Reference proteome</keyword>
<dbReference type="Pfam" id="PF07679">
    <property type="entry name" value="I-set"/>
    <property type="match status" value="1"/>
</dbReference>
<feature type="domain" description="Ig-like" evidence="2">
    <location>
        <begin position="28"/>
        <end position="117"/>
    </location>
</feature>
<dbReference type="InterPro" id="IPR013098">
    <property type="entry name" value="Ig_I-set"/>
</dbReference>
<evidence type="ECO:0000313" key="4">
    <source>
        <dbReference type="Proteomes" id="UP000036403"/>
    </source>
</evidence>
<dbReference type="AlphaFoldDB" id="A0A0J7NK83"/>
<evidence type="ECO:0000313" key="3">
    <source>
        <dbReference type="EMBL" id="KMQ92895.1"/>
    </source>
</evidence>
<dbReference type="STRING" id="67767.A0A0J7NK83"/>
<comment type="caution">
    <text evidence="3">The sequence shown here is derived from an EMBL/GenBank/DDBJ whole genome shotgun (WGS) entry which is preliminary data.</text>
</comment>
<feature type="signal peptide" evidence="1">
    <location>
        <begin position="1"/>
        <end position="26"/>
    </location>
</feature>